<keyword evidence="2" id="KW-1185">Reference proteome</keyword>
<feature type="region of interest" description="Disordered" evidence="1">
    <location>
        <begin position="407"/>
        <end position="463"/>
    </location>
</feature>
<feature type="compositionally biased region" description="Basic and acidic residues" evidence="1">
    <location>
        <begin position="40"/>
        <end position="52"/>
    </location>
</feature>
<dbReference type="AlphaFoldDB" id="A0A1I8FB41"/>
<sequence>MDDQSSEPFAAAGRVRRAFFLTNAESDENAPSVQTEGENSDAKELEESKEELLASNDDQQEEESITNDTAFAHEDVDPEADANDISSTTADAKDQQLPEQSADSPAKETGNVPTKNPAKKKEETKIAKAAKPKLRQFGRFAQSLPSQSVATKSQQNDDKATIKKKPEARKASGGQRFKTEARHVCRSRRPGKDQSRVVIPPVSIRWCKSWPNYSRLFSRDYQLEARLCYKRGLAESGCSALLRRWALEAEEQRQRQQQQQQPAASPEASRRQIVRRRLAVIDYQNLLQLAASPRRESSSRPADNLGNRIKGCRHSSSRFCTSAVRSLLMAGWAPTDKLLGAQSLLMTPNARHCGVATANQKTRASSFGSTDGRIVHLGHPGVFHLRWIRRGGTSRINRACVLEPRKKAGAPETASDDNWQPEHCQPTTASRQLPVDNCQPTTASRKTAAEKTGQPENCSRQLPVDNCQPTTASRENCQPSNCQPSTASRQIASRQLPVEKSCQPTNCAAENFPAAVFAAELSAGSFPGLAVVGWQSCPAWQCSGCQLSAGSFRLAVVAGSCRLTVVGWQLSLAIVGWQCSGCQLSAGSVPAASLSLAVFQLQLSGWQVFSMAMANCRLAVVAGVSRWQFFRLGSFLGMAMSTGSCRLAIVGDGSFLAGNCRLAVAAGSCRAGCRLAVCRLAVVGWQLSTGQLSAAVFRWQVVGWQFSRLAIVGWQTAGSSCRLAVVDWQLSAGSCRLAVVGWQLVVDWQLSGFFPAGSCRLAVFRLAVVAGSFPAGSCRLAVSAFSGRQLGWTRIQH</sequence>
<dbReference type="WBParaSite" id="maker-unitig_26926-snap-gene-0.2-mRNA-1">
    <property type="protein sequence ID" value="maker-unitig_26926-snap-gene-0.2-mRNA-1"/>
    <property type="gene ID" value="maker-unitig_26926-snap-gene-0.2"/>
</dbReference>
<evidence type="ECO:0000313" key="2">
    <source>
        <dbReference type="Proteomes" id="UP000095280"/>
    </source>
</evidence>
<accession>A0A1I8FB41</accession>
<organism evidence="2 3">
    <name type="scientific">Macrostomum lignano</name>
    <dbReference type="NCBI Taxonomy" id="282301"/>
    <lineage>
        <taxon>Eukaryota</taxon>
        <taxon>Metazoa</taxon>
        <taxon>Spiralia</taxon>
        <taxon>Lophotrochozoa</taxon>
        <taxon>Platyhelminthes</taxon>
        <taxon>Rhabditophora</taxon>
        <taxon>Macrostomorpha</taxon>
        <taxon>Macrostomida</taxon>
        <taxon>Macrostomidae</taxon>
        <taxon>Macrostomum</taxon>
    </lineage>
</organism>
<protein>
    <submittedName>
        <fullName evidence="3">HECT-type E3 ubiquitin transferase</fullName>
    </submittedName>
</protein>
<dbReference type="Proteomes" id="UP000095280">
    <property type="component" value="Unplaced"/>
</dbReference>
<reference evidence="3" key="1">
    <citation type="submission" date="2016-11" db="UniProtKB">
        <authorList>
            <consortium name="WormBaseParasite"/>
        </authorList>
    </citation>
    <scope>IDENTIFICATION</scope>
</reference>
<evidence type="ECO:0000256" key="1">
    <source>
        <dbReference type="SAM" id="MobiDB-lite"/>
    </source>
</evidence>
<feature type="region of interest" description="Disordered" evidence="1">
    <location>
        <begin position="22"/>
        <end position="193"/>
    </location>
</feature>
<feature type="compositionally biased region" description="Polar residues" evidence="1">
    <location>
        <begin position="143"/>
        <end position="154"/>
    </location>
</feature>
<evidence type="ECO:0000313" key="3">
    <source>
        <dbReference type="WBParaSite" id="maker-unitig_26926-snap-gene-0.2-mRNA-1"/>
    </source>
</evidence>
<feature type="compositionally biased region" description="Basic and acidic residues" evidence="1">
    <location>
        <begin position="155"/>
        <end position="170"/>
    </location>
</feature>
<name>A0A1I8FB41_9PLAT</name>
<proteinExistence type="predicted"/>